<proteinExistence type="evidence at transcript level"/>
<evidence type="ECO:0000313" key="1">
    <source>
        <dbReference type="EMBL" id="BAB12316.1"/>
    </source>
</evidence>
<organism evidence="1">
    <name type="scientific">Macaca fascicularis</name>
    <name type="common">Crab-eating macaque</name>
    <name type="synonym">Cynomolgus monkey</name>
    <dbReference type="NCBI Taxonomy" id="9541"/>
    <lineage>
        <taxon>Eukaryota</taxon>
        <taxon>Metazoa</taxon>
        <taxon>Chordata</taxon>
        <taxon>Craniata</taxon>
        <taxon>Vertebrata</taxon>
        <taxon>Euteleostomi</taxon>
        <taxon>Mammalia</taxon>
        <taxon>Eutheria</taxon>
        <taxon>Euarchontoglires</taxon>
        <taxon>Primates</taxon>
        <taxon>Haplorrhini</taxon>
        <taxon>Catarrhini</taxon>
        <taxon>Cercopithecidae</taxon>
        <taxon>Cercopithecinae</taxon>
        <taxon>Macaca</taxon>
    </lineage>
</organism>
<dbReference type="EMBL" id="AB047895">
    <property type="protein sequence ID" value="BAB12316.1"/>
    <property type="molecule type" value="mRNA"/>
</dbReference>
<dbReference type="AlphaFoldDB" id="Q9GMN9"/>
<accession>Q9GMN9</accession>
<sequence length="87" mass="9978">MSSFSSLRLWERSTFLLCLNSSSARLLTPKVVVPGIIIQLFRKPVFPHCNSWNCRSRTCPLHHFLITRPKGKKFYFILSSSALQAIP</sequence>
<reference evidence="1" key="1">
    <citation type="submission" date="2000-08" db="EMBL/GenBank/DDBJ databases">
        <title>Isolation of full-length cDNA clones from macaque brain cDNA libraries.</title>
        <authorList>
            <person name="Osada N."/>
            <person name="Hida M."/>
            <person name="Kusuda J."/>
            <person name="Tanuma R."/>
            <person name="Iseki K."/>
            <person name="Hirai M."/>
            <person name="Terao K."/>
            <person name="Suzuki Y."/>
            <person name="Sugano S."/>
            <person name="Hashimoto K."/>
        </authorList>
    </citation>
    <scope>NUCLEOTIDE SEQUENCE</scope>
    <source>
        <tissue evidence="1">Brain parietal lobe</tissue>
    </source>
</reference>
<name>Q9GMN9_MACFA</name>
<protein>
    <submittedName>
        <fullName evidence="1">Uncharacterized protein</fullName>
    </submittedName>
</protein>